<proteinExistence type="predicted"/>
<comment type="caution">
    <text evidence="2">The sequence shown here is derived from an EMBL/GenBank/DDBJ whole genome shotgun (WGS) entry which is preliminary data.</text>
</comment>
<feature type="domain" description="DUF6532" evidence="1">
    <location>
        <begin position="15"/>
        <end position="104"/>
    </location>
</feature>
<accession>A0AA39IWK6</accession>
<evidence type="ECO:0000313" key="3">
    <source>
        <dbReference type="Proteomes" id="UP001175226"/>
    </source>
</evidence>
<evidence type="ECO:0000313" key="2">
    <source>
        <dbReference type="EMBL" id="KAK0431830.1"/>
    </source>
</evidence>
<reference evidence="2" key="1">
    <citation type="submission" date="2023-06" db="EMBL/GenBank/DDBJ databases">
        <authorList>
            <consortium name="Lawrence Berkeley National Laboratory"/>
            <person name="Ahrendt S."/>
            <person name="Sahu N."/>
            <person name="Indic B."/>
            <person name="Wong-Bajracharya J."/>
            <person name="Merenyi Z."/>
            <person name="Ke H.-M."/>
            <person name="Monk M."/>
            <person name="Kocsube S."/>
            <person name="Drula E."/>
            <person name="Lipzen A."/>
            <person name="Balint B."/>
            <person name="Henrissat B."/>
            <person name="Andreopoulos B."/>
            <person name="Martin F.M."/>
            <person name="Harder C.B."/>
            <person name="Rigling D."/>
            <person name="Ford K.L."/>
            <person name="Foster G.D."/>
            <person name="Pangilinan J."/>
            <person name="Papanicolaou A."/>
            <person name="Barry K."/>
            <person name="LaButti K."/>
            <person name="Viragh M."/>
            <person name="Koriabine M."/>
            <person name="Yan M."/>
            <person name="Riley R."/>
            <person name="Champramary S."/>
            <person name="Plett K.L."/>
            <person name="Tsai I.J."/>
            <person name="Slot J."/>
            <person name="Sipos G."/>
            <person name="Plett J."/>
            <person name="Nagy L.G."/>
            <person name="Grigoriev I.V."/>
        </authorList>
    </citation>
    <scope>NUCLEOTIDE SEQUENCE</scope>
    <source>
        <strain evidence="2">FPL87.14</strain>
    </source>
</reference>
<organism evidence="2 3">
    <name type="scientific">Armillaria borealis</name>
    <dbReference type="NCBI Taxonomy" id="47425"/>
    <lineage>
        <taxon>Eukaryota</taxon>
        <taxon>Fungi</taxon>
        <taxon>Dikarya</taxon>
        <taxon>Basidiomycota</taxon>
        <taxon>Agaricomycotina</taxon>
        <taxon>Agaricomycetes</taxon>
        <taxon>Agaricomycetidae</taxon>
        <taxon>Agaricales</taxon>
        <taxon>Marasmiineae</taxon>
        <taxon>Physalacriaceae</taxon>
        <taxon>Armillaria</taxon>
    </lineage>
</organism>
<dbReference type="Proteomes" id="UP001175226">
    <property type="component" value="Unassembled WGS sequence"/>
</dbReference>
<keyword evidence="3" id="KW-1185">Reference proteome</keyword>
<name>A0AA39IWK6_9AGAR</name>
<dbReference type="AlphaFoldDB" id="A0AA39IWK6"/>
<gene>
    <name evidence="2" type="ORF">EV421DRAFT_1720165</name>
</gene>
<protein>
    <recommendedName>
        <fullName evidence="1">DUF6532 domain-containing protein</fullName>
    </recommendedName>
</protein>
<dbReference type="EMBL" id="JAUEPT010000106">
    <property type="protein sequence ID" value="KAK0431830.1"/>
    <property type="molecule type" value="Genomic_DNA"/>
</dbReference>
<dbReference type="InterPro" id="IPR045341">
    <property type="entry name" value="DUF6532"/>
</dbReference>
<dbReference type="Pfam" id="PF20149">
    <property type="entry name" value="DUF6532"/>
    <property type="match status" value="1"/>
</dbReference>
<evidence type="ECO:0000259" key="1">
    <source>
        <dbReference type="Pfam" id="PF20149"/>
    </source>
</evidence>
<sequence>MVDILGLLTIHSFYQERTTRTGLFQNPIIQVVLNAIWFKNKNDEGAMNPNFLKEGIPLPAIVLVFTVIECCLDEWQTGQHVDMQFTAASYKHKYENYLKTLQDFDKQMKDIGIIPKLRQSLTKWARKHTKILDQPAVRIVQIDDIDIESVKKDWEGFDDLDEEKEADKNCSDVVK</sequence>